<dbReference type="PIRSF" id="PIRSF031924">
    <property type="entry name" value="Pi-irrepressible_AP"/>
    <property type="match status" value="1"/>
</dbReference>
<dbReference type="InterPro" id="IPR017850">
    <property type="entry name" value="Alkaline_phosphatase_core_sf"/>
</dbReference>
<keyword evidence="8" id="KW-1185">Reference proteome</keyword>
<dbReference type="GO" id="GO:0004035">
    <property type="term" value="F:alkaline phosphatase activity"/>
    <property type="evidence" value="ECO:0007669"/>
    <property type="project" value="InterPro"/>
</dbReference>
<dbReference type="Pfam" id="PF01663">
    <property type="entry name" value="Phosphodiest"/>
    <property type="match status" value="1"/>
</dbReference>
<evidence type="ECO:0000256" key="1">
    <source>
        <dbReference type="ARBA" id="ARBA00022553"/>
    </source>
</evidence>
<proteinExistence type="predicted"/>
<evidence type="ECO:0000256" key="5">
    <source>
        <dbReference type="PIRSR" id="PIRSR031924-51"/>
    </source>
</evidence>
<protein>
    <submittedName>
        <fullName evidence="7">Alkaline phosphatase family protein</fullName>
    </submittedName>
</protein>
<evidence type="ECO:0000256" key="2">
    <source>
        <dbReference type="ARBA" id="ARBA00022723"/>
    </source>
</evidence>
<dbReference type="AlphaFoldDB" id="A0A9R1C893"/>
<reference evidence="7" key="1">
    <citation type="journal article" date="2022" name="Int. J. Syst. Evol. Microbiol.">
        <title>Prevotella lacticifex sp. nov., isolated from the rumen of cows.</title>
        <authorList>
            <person name="Shinkai T."/>
            <person name="Ikeyama N."/>
            <person name="Kumagai M."/>
            <person name="Ohmori H."/>
            <person name="Sakamoto M."/>
            <person name="Ohkuma M."/>
            <person name="Mitsumori M."/>
        </authorList>
    </citation>
    <scope>NUCLEOTIDE SEQUENCE</scope>
    <source>
        <strain evidence="7">R5076</strain>
    </source>
</reference>
<dbReference type="SUPFAM" id="SSF53649">
    <property type="entry name" value="Alkaline phosphatase-like"/>
    <property type="match status" value="1"/>
</dbReference>
<evidence type="ECO:0000256" key="3">
    <source>
        <dbReference type="ARBA" id="ARBA00022729"/>
    </source>
</evidence>
<gene>
    <name evidence="7" type="primary">pafA</name>
    <name evidence="7" type="ORF">PRLR5076_07050</name>
</gene>
<sequence length="490" mass="54448">MKKQFLALAIMLLALLPCGAQVSRPKLVVGIVVDQMRWDYLYYYYNDYGTGGLRRLLSEGFSYENTQINYSPAVTAVGHASIYTGSVPALNGIAGNWFWENGKNVYCCTDTTVRSVGSNSAEGQMSPRRMLGTTIGDELHLATDFRSKVIGVALKDRAAILPAGHSADAAYWWGTSAGHFVSSTFYMNDLPQWVKDFNKANHTKPNFNIKTNDEGVTMTFKMAEAAVDNERLGQTDGQTDMLTVSISSTDAIAHKYSTRGQENKSVFMRLDHDLAGFLNYLDEKVGKGNYLLFLTADHGASHNYNFLKQHRIPADGWDYDKSVAELNKGLREKFPQLTANPVLGEDNYHFYFNDKAYAPADKQKVVDAAIAILRKDKQFLWVVDNNKIMESTVPEPIKSRLVNGIFPGRSGDITVVTRPQVFGAEVSPTYRGTQHGQPMAYDVHIPFILYGWNVEHGESTKPLNITDIAPTICAMLHIQMPDAAIGTPAR</sequence>
<dbReference type="Proteomes" id="UP000825483">
    <property type="component" value="Unassembled WGS sequence"/>
</dbReference>
<keyword evidence="2" id="KW-0479">Metal-binding</keyword>
<feature type="binding site" evidence="5">
    <location>
        <begin position="155"/>
        <end position="157"/>
    </location>
    <ligand>
        <name>substrate</name>
    </ligand>
</feature>
<feature type="binding site" evidence="5">
    <location>
        <position position="96"/>
    </location>
    <ligand>
        <name>substrate</name>
    </ligand>
</feature>
<feature type="signal peptide" evidence="6">
    <location>
        <begin position="1"/>
        <end position="22"/>
    </location>
</feature>
<organism evidence="7 8">
    <name type="scientific">Prevotella lacticifex</name>
    <dbReference type="NCBI Taxonomy" id="2854755"/>
    <lineage>
        <taxon>Bacteria</taxon>
        <taxon>Pseudomonadati</taxon>
        <taxon>Bacteroidota</taxon>
        <taxon>Bacteroidia</taxon>
        <taxon>Bacteroidales</taxon>
        <taxon>Prevotellaceae</taxon>
        <taxon>Prevotella</taxon>
    </lineage>
</organism>
<dbReference type="InterPro" id="IPR026263">
    <property type="entry name" value="Alkaline_phosphatase_prok"/>
</dbReference>
<evidence type="ECO:0000256" key="4">
    <source>
        <dbReference type="PIRSR" id="PIRSR031924-50"/>
    </source>
</evidence>
<evidence type="ECO:0000256" key="6">
    <source>
        <dbReference type="SAM" id="SignalP"/>
    </source>
</evidence>
<keyword evidence="1 4" id="KW-0597">Phosphoprotein</keyword>
<feature type="active site" description="Phosphothreonine intermediate" evidence="4">
    <location>
        <position position="75"/>
    </location>
</feature>
<dbReference type="GeneID" id="72468758"/>
<evidence type="ECO:0000313" key="8">
    <source>
        <dbReference type="Proteomes" id="UP000825483"/>
    </source>
</evidence>
<evidence type="ECO:0000313" key="7">
    <source>
        <dbReference type="EMBL" id="GJG57854.1"/>
    </source>
</evidence>
<name>A0A9R1C893_9BACT</name>
<dbReference type="Gene3D" id="3.40.720.10">
    <property type="entry name" value="Alkaline Phosphatase, subunit A"/>
    <property type="match status" value="2"/>
</dbReference>
<comment type="caution">
    <text evidence="7">The sequence shown here is derived from an EMBL/GenBank/DDBJ whole genome shotgun (WGS) entry which is preliminary data.</text>
</comment>
<dbReference type="RefSeq" id="WP_223927011.1">
    <property type="nucleotide sequence ID" value="NZ_BPTU01000004.1"/>
</dbReference>
<dbReference type="InterPro" id="IPR002591">
    <property type="entry name" value="Phosphodiest/P_Trfase"/>
</dbReference>
<dbReference type="PANTHER" id="PTHR10151">
    <property type="entry name" value="ECTONUCLEOTIDE PYROPHOSPHATASE/PHOSPHODIESTERASE"/>
    <property type="match status" value="1"/>
</dbReference>
<dbReference type="GO" id="GO:0046872">
    <property type="term" value="F:metal ion binding"/>
    <property type="evidence" value="ECO:0007669"/>
    <property type="project" value="UniProtKB-KW"/>
</dbReference>
<accession>A0A9R1C893</accession>
<keyword evidence="3 6" id="KW-0732">Signal</keyword>
<dbReference type="EMBL" id="BPUB01000001">
    <property type="protein sequence ID" value="GJG57854.1"/>
    <property type="molecule type" value="Genomic_DNA"/>
</dbReference>
<dbReference type="PANTHER" id="PTHR10151:SF120">
    <property type="entry name" value="BIS(5'-ADENOSYL)-TRIPHOSPHATASE"/>
    <property type="match status" value="1"/>
</dbReference>
<dbReference type="CDD" id="cd16016">
    <property type="entry name" value="AP-SPAP"/>
    <property type="match status" value="1"/>
</dbReference>
<feature type="chain" id="PRO_5040507996" evidence="6">
    <location>
        <begin position="23"/>
        <end position="490"/>
    </location>
</feature>